<evidence type="ECO:0000256" key="7">
    <source>
        <dbReference type="ARBA" id="ARBA00022691"/>
    </source>
</evidence>
<organism evidence="14 15">
    <name type="scientific">Geodia barretti</name>
    <name type="common">Barrett's horny sponge</name>
    <dbReference type="NCBI Taxonomy" id="519541"/>
    <lineage>
        <taxon>Eukaryota</taxon>
        <taxon>Metazoa</taxon>
        <taxon>Porifera</taxon>
        <taxon>Demospongiae</taxon>
        <taxon>Heteroscleromorpha</taxon>
        <taxon>Tetractinellida</taxon>
        <taxon>Astrophorina</taxon>
        <taxon>Geodiidae</taxon>
        <taxon>Geodia</taxon>
    </lineage>
</organism>
<dbReference type="EC" id="2.1.1.282" evidence="3"/>
<comment type="catalytic activity">
    <reaction evidence="11">
        <text>4-demethyl-7-[(3S)-3-amino-3-carboxypropyl]wyosine(37) in tRNA(Phe) + S-adenosyl-L-methionine = 7-[(3S)-3-amino-3-carboxypropyl]wyosine(37) in tRNA(Phe) + S-adenosyl-L-homocysteine + H(+)</text>
        <dbReference type="Rhea" id="RHEA:36635"/>
        <dbReference type="Rhea" id="RHEA-COMP:10378"/>
        <dbReference type="Rhea" id="RHEA-COMP:10379"/>
        <dbReference type="ChEBI" id="CHEBI:15378"/>
        <dbReference type="ChEBI" id="CHEBI:57856"/>
        <dbReference type="ChEBI" id="CHEBI:59789"/>
        <dbReference type="ChEBI" id="CHEBI:73543"/>
        <dbReference type="ChEBI" id="CHEBI:73550"/>
        <dbReference type="EC" id="2.1.1.282"/>
    </reaction>
</comment>
<dbReference type="AlphaFoldDB" id="A0AA35RQS9"/>
<feature type="region of interest" description="Disordered" evidence="12">
    <location>
        <begin position="95"/>
        <end position="134"/>
    </location>
</feature>
<feature type="domain" description="tRNA wybutosine-synthesizing protein" evidence="13">
    <location>
        <begin position="31"/>
        <end position="80"/>
    </location>
</feature>
<evidence type="ECO:0000256" key="10">
    <source>
        <dbReference type="ARBA" id="ARBA00030554"/>
    </source>
</evidence>
<evidence type="ECO:0000256" key="8">
    <source>
        <dbReference type="ARBA" id="ARBA00022694"/>
    </source>
</evidence>
<accession>A0AA35RQS9</accession>
<dbReference type="InterPro" id="IPR036602">
    <property type="entry name" value="tRNA_yW-synthesising-like_sf"/>
</dbReference>
<dbReference type="EMBL" id="CASHTH010001490">
    <property type="protein sequence ID" value="CAI8016005.1"/>
    <property type="molecule type" value="Genomic_DNA"/>
</dbReference>
<dbReference type="Proteomes" id="UP001174909">
    <property type="component" value="Unassembled WGS sequence"/>
</dbReference>
<dbReference type="PANTHER" id="PTHR48418">
    <property type="entry name" value="TRNA WYBUTOSINE-SYNTHESIZING PROTEIN 3"/>
    <property type="match status" value="1"/>
</dbReference>
<evidence type="ECO:0000256" key="4">
    <source>
        <dbReference type="ARBA" id="ARBA00016536"/>
    </source>
</evidence>
<proteinExistence type="inferred from homology"/>
<dbReference type="Gene3D" id="3.30.1960.10">
    <property type="entry name" value="tRNA wybutosine-synthesizing-like"/>
    <property type="match status" value="1"/>
</dbReference>
<comment type="similarity">
    <text evidence="2">Belongs to the TYW3 family.</text>
</comment>
<keyword evidence="7" id="KW-0949">S-adenosyl-L-methionine</keyword>
<evidence type="ECO:0000256" key="1">
    <source>
        <dbReference type="ARBA" id="ARBA00004797"/>
    </source>
</evidence>
<evidence type="ECO:0000313" key="15">
    <source>
        <dbReference type="Proteomes" id="UP001174909"/>
    </source>
</evidence>
<feature type="compositionally biased region" description="Acidic residues" evidence="12">
    <location>
        <begin position="121"/>
        <end position="134"/>
    </location>
</feature>
<evidence type="ECO:0000256" key="11">
    <source>
        <dbReference type="ARBA" id="ARBA00049202"/>
    </source>
</evidence>
<evidence type="ECO:0000259" key="13">
    <source>
        <dbReference type="Pfam" id="PF02676"/>
    </source>
</evidence>
<feature type="compositionally biased region" description="Polar residues" evidence="12">
    <location>
        <begin position="109"/>
        <end position="120"/>
    </location>
</feature>
<dbReference type="GO" id="GO:0008033">
    <property type="term" value="P:tRNA processing"/>
    <property type="evidence" value="ECO:0007669"/>
    <property type="project" value="UniProtKB-KW"/>
</dbReference>
<dbReference type="PANTHER" id="PTHR48418:SF1">
    <property type="entry name" value="TRNA WYBUTOSINE-SYNTHESIZING PROTEIN 3"/>
    <property type="match status" value="1"/>
</dbReference>
<dbReference type="SUPFAM" id="SSF111278">
    <property type="entry name" value="SSo0622-like"/>
    <property type="match status" value="1"/>
</dbReference>
<evidence type="ECO:0000256" key="3">
    <source>
        <dbReference type="ARBA" id="ARBA00012750"/>
    </source>
</evidence>
<comment type="function">
    <text evidence="9">Probable S-adenosyl-L-methionine-dependent methyltransferase that acts as a component of the wybutosine biosynthesis pathway. Wybutosine is a hyper modified guanosine with a tricyclic base found at the 3'-position adjacent to the anticodon of eukaryotic phenylalanine tRNA.</text>
</comment>
<name>A0AA35RQS9_GEOBA</name>
<evidence type="ECO:0000256" key="12">
    <source>
        <dbReference type="SAM" id="MobiDB-lite"/>
    </source>
</evidence>
<dbReference type="GO" id="GO:0008168">
    <property type="term" value="F:methyltransferase activity"/>
    <property type="evidence" value="ECO:0007669"/>
    <property type="project" value="UniProtKB-KW"/>
</dbReference>
<keyword evidence="8" id="KW-0819">tRNA processing</keyword>
<evidence type="ECO:0000256" key="9">
    <source>
        <dbReference type="ARBA" id="ARBA00025378"/>
    </source>
</evidence>
<dbReference type="InterPro" id="IPR003827">
    <property type="entry name" value="tRNA_yW-synthesising"/>
</dbReference>
<evidence type="ECO:0000256" key="6">
    <source>
        <dbReference type="ARBA" id="ARBA00022679"/>
    </source>
</evidence>
<dbReference type="Pfam" id="PF02676">
    <property type="entry name" value="TYW3"/>
    <property type="match status" value="1"/>
</dbReference>
<gene>
    <name evidence="14" type="ORF">GBAR_LOCUS9873</name>
</gene>
<keyword evidence="15" id="KW-1185">Reference proteome</keyword>
<evidence type="ECO:0000256" key="5">
    <source>
        <dbReference type="ARBA" id="ARBA00022603"/>
    </source>
</evidence>
<evidence type="ECO:0000313" key="14">
    <source>
        <dbReference type="EMBL" id="CAI8016005.1"/>
    </source>
</evidence>
<dbReference type="GO" id="GO:0032259">
    <property type="term" value="P:methylation"/>
    <property type="evidence" value="ECO:0007669"/>
    <property type="project" value="UniProtKB-KW"/>
</dbReference>
<keyword evidence="5" id="KW-0489">Methyltransferase</keyword>
<protein>
    <recommendedName>
        <fullName evidence="4">tRNA wybutosine-synthesizing protein 3 homolog</fullName>
        <ecNumber evidence="3">2.1.1.282</ecNumber>
    </recommendedName>
    <alternativeName>
        <fullName evidence="10">tRNA(Phe) 7-((3-amino-3-carboxypropyl)-4-demethylwyosine(37)-N(4))-methyltransferase</fullName>
    </alternativeName>
</protein>
<reference evidence="14" key="1">
    <citation type="submission" date="2023-03" db="EMBL/GenBank/DDBJ databases">
        <authorList>
            <person name="Steffen K."/>
            <person name="Cardenas P."/>
        </authorList>
    </citation>
    <scope>NUCLEOTIDE SEQUENCE</scope>
</reference>
<keyword evidence="6" id="KW-0808">Transferase</keyword>
<sequence length="134" mass="15632">MQDSCCRRRLRLGFVTQVCRVGRRRGGWLQLVRSTHSLEVPLAHDNTLLTTTEYRRHVVDIGNAKLRENLQRVDRFHRELTGAIERRDRDINIEKKIKSYTGRRKTTKPSDSPQPSQLIENESDTDDEIATLFS</sequence>
<evidence type="ECO:0000256" key="2">
    <source>
        <dbReference type="ARBA" id="ARBA00008569"/>
    </source>
</evidence>
<comment type="caution">
    <text evidence="14">The sequence shown here is derived from an EMBL/GenBank/DDBJ whole genome shotgun (WGS) entry which is preliminary data.</text>
</comment>
<comment type="pathway">
    <text evidence="1">tRNA modification; wybutosine-tRNA(Phe) biosynthesis.</text>
</comment>